<feature type="transmembrane region" description="Helical" evidence="1">
    <location>
        <begin position="6"/>
        <end position="32"/>
    </location>
</feature>
<accession>A0ABW5DV47</accession>
<evidence type="ECO:0000256" key="1">
    <source>
        <dbReference type="SAM" id="Phobius"/>
    </source>
</evidence>
<reference evidence="3" key="1">
    <citation type="journal article" date="2019" name="Int. J. Syst. Evol. Microbiol.">
        <title>The Global Catalogue of Microorganisms (GCM) 10K type strain sequencing project: providing services to taxonomists for standard genome sequencing and annotation.</title>
        <authorList>
            <consortium name="The Broad Institute Genomics Platform"/>
            <consortium name="The Broad Institute Genome Sequencing Center for Infectious Disease"/>
            <person name="Wu L."/>
            <person name="Ma J."/>
        </authorList>
    </citation>
    <scope>NUCLEOTIDE SEQUENCE [LARGE SCALE GENOMIC DNA]</scope>
    <source>
        <strain evidence="3">CGMCC 1.19062</strain>
    </source>
</reference>
<keyword evidence="3" id="KW-1185">Reference proteome</keyword>
<keyword evidence="1" id="KW-0812">Transmembrane</keyword>
<proteinExistence type="predicted"/>
<evidence type="ECO:0000313" key="3">
    <source>
        <dbReference type="Proteomes" id="UP001597295"/>
    </source>
</evidence>
<sequence>MNIDPAVLTIVLYLNFAFLALMLLMAGIIMILTKTSNDREVIKLRFAYVTFTGIMIVFIFTAILYFCDSRGIGEKIFDRAVTAMTPLAGVILGYIFGGRKPQTTDGSASK</sequence>
<gene>
    <name evidence="2" type="ORF">ACFSM5_09525</name>
</gene>
<dbReference type="Proteomes" id="UP001597295">
    <property type="component" value="Unassembled WGS sequence"/>
</dbReference>
<dbReference type="EMBL" id="JBHUIP010000009">
    <property type="protein sequence ID" value="MFD2263125.1"/>
    <property type="molecule type" value="Genomic_DNA"/>
</dbReference>
<name>A0ABW5DV47_9PROT</name>
<evidence type="ECO:0000313" key="2">
    <source>
        <dbReference type="EMBL" id="MFD2263125.1"/>
    </source>
</evidence>
<dbReference type="RefSeq" id="WP_379876097.1">
    <property type="nucleotide sequence ID" value="NZ_JBHUIP010000009.1"/>
</dbReference>
<feature type="transmembrane region" description="Helical" evidence="1">
    <location>
        <begin position="44"/>
        <end position="64"/>
    </location>
</feature>
<feature type="transmembrane region" description="Helical" evidence="1">
    <location>
        <begin position="76"/>
        <end position="96"/>
    </location>
</feature>
<protein>
    <submittedName>
        <fullName evidence="2">Uncharacterized protein</fullName>
    </submittedName>
</protein>
<keyword evidence="1" id="KW-0472">Membrane</keyword>
<organism evidence="2 3">
    <name type="scientific">Lacibacterium aquatile</name>
    <dbReference type="NCBI Taxonomy" id="1168082"/>
    <lineage>
        <taxon>Bacteria</taxon>
        <taxon>Pseudomonadati</taxon>
        <taxon>Pseudomonadota</taxon>
        <taxon>Alphaproteobacteria</taxon>
        <taxon>Rhodospirillales</taxon>
        <taxon>Rhodospirillaceae</taxon>
    </lineage>
</organism>
<keyword evidence="1" id="KW-1133">Transmembrane helix</keyword>
<comment type="caution">
    <text evidence="2">The sequence shown here is derived from an EMBL/GenBank/DDBJ whole genome shotgun (WGS) entry which is preliminary data.</text>
</comment>